<keyword evidence="2 4" id="KW-0547">Nucleotide-binding</keyword>
<dbReference type="InterPro" id="IPR006689">
    <property type="entry name" value="Small_GTPase_ARF/SAR"/>
</dbReference>
<keyword evidence="3 4" id="KW-0342">GTP-binding</keyword>
<evidence type="ECO:0000256" key="3">
    <source>
        <dbReference type="ARBA" id="ARBA00023134"/>
    </source>
</evidence>
<name>S9WFZ2_9TRYP</name>
<feature type="binding site" evidence="4">
    <location>
        <begin position="146"/>
        <end position="149"/>
    </location>
    <ligand>
        <name>GTP</name>
        <dbReference type="ChEBI" id="CHEBI:37565"/>
    </ligand>
</feature>
<organism evidence="6 7">
    <name type="scientific">Strigomonas culicis</name>
    <dbReference type="NCBI Taxonomy" id="28005"/>
    <lineage>
        <taxon>Eukaryota</taxon>
        <taxon>Discoba</taxon>
        <taxon>Euglenozoa</taxon>
        <taxon>Kinetoplastea</taxon>
        <taxon>Metakinetoplastina</taxon>
        <taxon>Trypanosomatida</taxon>
        <taxon>Trypanosomatidae</taxon>
        <taxon>Strigomonadinae</taxon>
        <taxon>Strigomonas</taxon>
    </lineage>
</organism>
<evidence type="ECO:0000256" key="2">
    <source>
        <dbReference type="ARBA" id="ARBA00022741"/>
    </source>
</evidence>
<feature type="binding site" evidence="4">
    <location>
        <begin position="14"/>
        <end position="21"/>
    </location>
    <ligand>
        <name>GTP</name>
        <dbReference type="ChEBI" id="CHEBI:37565"/>
    </ligand>
</feature>
<protein>
    <submittedName>
        <fullName evidence="6">Arf/Sar family, other</fullName>
    </submittedName>
</protein>
<dbReference type="SMART" id="SM00178">
    <property type="entry name" value="SAR"/>
    <property type="match status" value="1"/>
</dbReference>
<dbReference type="SUPFAM" id="SSF52540">
    <property type="entry name" value="P-loop containing nucleoside triphosphate hydrolases"/>
    <property type="match status" value="1"/>
</dbReference>
<dbReference type="GO" id="GO:0046872">
    <property type="term" value="F:metal ion binding"/>
    <property type="evidence" value="ECO:0007669"/>
    <property type="project" value="UniProtKB-KW"/>
</dbReference>
<dbReference type="PANTHER" id="PTHR11711">
    <property type="entry name" value="ADP RIBOSYLATION FACTOR-RELATED"/>
    <property type="match status" value="1"/>
</dbReference>
<evidence type="ECO:0000313" key="6">
    <source>
        <dbReference type="EMBL" id="EPY34640.1"/>
    </source>
</evidence>
<dbReference type="GO" id="GO:0003924">
    <property type="term" value="F:GTPase activity"/>
    <property type="evidence" value="ECO:0007669"/>
    <property type="project" value="InterPro"/>
</dbReference>
<comment type="similarity">
    <text evidence="1">Belongs to the small GTPase superfamily. Arf family.</text>
</comment>
<dbReference type="OrthoDB" id="2011769at2759"/>
<proteinExistence type="inferred from homology"/>
<gene>
    <name evidence="6" type="ORF">STCU_01462</name>
</gene>
<evidence type="ECO:0000256" key="1">
    <source>
        <dbReference type="ARBA" id="ARBA00010290"/>
    </source>
</evidence>
<dbReference type="Pfam" id="PF00025">
    <property type="entry name" value="Arf"/>
    <property type="match status" value="1"/>
</dbReference>
<dbReference type="InterPro" id="IPR024156">
    <property type="entry name" value="Small_GTPase_ARF"/>
</dbReference>
<dbReference type="InterPro" id="IPR005225">
    <property type="entry name" value="Small_GTP-bd"/>
</dbReference>
<keyword evidence="7" id="KW-1185">Reference proteome</keyword>
<accession>S9WFZ2</accession>
<dbReference type="GO" id="GO:0005525">
    <property type="term" value="F:GTP binding"/>
    <property type="evidence" value="ECO:0007669"/>
    <property type="project" value="UniProtKB-KW"/>
</dbReference>
<evidence type="ECO:0000256" key="5">
    <source>
        <dbReference type="PIRSR" id="PIRSR606689-2"/>
    </source>
</evidence>
<feature type="binding site" evidence="5">
    <location>
        <position position="40"/>
    </location>
    <ligand>
        <name>Mg(2+)</name>
        <dbReference type="ChEBI" id="CHEBI:18420"/>
    </ligand>
</feature>
<dbReference type="SMART" id="SM00177">
    <property type="entry name" value="ARF"/>
    <property type="match status" value="1"/>
</dbReference>
<dbReference type="PROSITE" id="PS51417">
    <property type="entry name" value="ARF"/>
    <property type="match status" value="1"/>
</dbReference>
<sequence>MGQSKTKVDIIACGLDNSGKTTILNFFRPANEKMETVTATIGYNVETFQFQNFNYQTNAYNYKSAQNSGTGDKKVEFTAFDMGGAKKFRSLWESHYSTVQGIVFVIDSSDVLRLCVVKDELEALLQHPDLNADAGRKRVPVLVYANKNDLEGAKTPAELTELLDLPELMGDRPYNIFSSDARKGVALAEGMGWLQETVLLQLGDQKKKGK</sequence>
<evidence type="ECO:0000256" key="4">
    <source>
        <dbReference type="PIRSR" id="PIRSR606689-1"/>
    </source>
</evidence>
<evidence type="ECO:0000313" key="7">
    <source>
        <dbReference type="Proteomes" id="UP000015354"/>
    </source>
</evidence>
<feature type="binding site" evidence="4">
    <location>
        <position position="84"/>
    </location>
    <ligand>
        <name>GTP</name>
        <dbReference type="ChEBI" id="CHEBI:37565"/>
    </ligand>
</feature>
<dbReference type="NCBIfam" id="TIGR00231">
    <property type="entry name" value="small_GTP"/>
    <property type="match status" value="1"/>
</dbReference>
<feature type="binding site" evidence="5">
    <location>
        <position position="21"/>
    </location>
    <ligand>
        <name>Mg(2+)</name>
        <dbReference type="ChEBI" id="CHEBI:18420"/>
    </ligand>
</feature>
<dbReference type="EMBL" id="ATMH01001462">
    <property type="protein sequence ID" value="EPY34640.1"/>
    <property type="molecule type" value="Genomic_DNA"/>
</dbReference>
<dbReference type="Proteomes" id="UP000015354">
    <property type="component" value="Unassembled WGS sequence"/>
</dbReference>
<reference evidence="6 7" key="1">
    <citation type="journal article" date="2013" name="PLoS ONE">
        <title>Predicting the Proteins of Angomonas deanei, Strigomonas culicis and Their Respective Endosymbionts Reveals New Aspects of the Trypanosomatidae Family.</title>
        <authorList>
            <person name="Motta M.C."/>
            <person name="Martins A.C."/>
            <person name="de Souza S.S."/>
            <person name="Catta-Preta C.M."/>
            <person name="Silva R."/>
            <person name="Klein C.C."/>
            <person name="de Almeida L.G."/>
            <person name="de Lima Cunha O."/>
            <person name="Ciapina L.P."/>
            <person name="Brocchi M."/>
            <person name="Colabardini A.C."/>
            <person name="de Araujo Lima B."/>
            <person name="Machado C.R."/>
            <person name="de Almeida Soares C.M."/>
            <person name="Probst C.M."/>
            <person name="de Menezes C.B."/>
            <person name="Thompson C.E."/>
            <person name="Bartholomeu D.C."/>
            <person name="Gradia D.F."/>
            <person name="Pavoni D.P."/>
            <person name="Grisard E.C."/>
            <person name="Fantinatti-Garboggini F."/>
            <person name="Marchini F.K."/>
            <person name="Rodrigues-Luiz G.F."/>
            <person name="Wagner G."/>
            <person name="Goldman G.H."/>
            <person name="Fietto J.L."/>
            <person name="Elias M.C."/>
            <person name="Goldman M.H."/>
            <person name="Sagot M.F."/>
            <person name="Pereira M."/>
            <person name="Stoco P.H."/>
            <person name="de Mendonca-Neto R.P."/>
            <person name="Teixeira S.M."/>
            <person name="Maciel T.E."/>
            <person name="de Oliveira Mendes T.A."/>
            <person name="Urmenyi T.P."/>
            <person name="de Souza W."/>
            <person name="Schenkman S."/>
            <person name="de Vasconcelos A.T."/>
        </authorList>
    </citation>
    <scope>NUCLEOTIDE SEQUENCE [LARGE SCALE GENOMIC DNA]</scope>
</reference>
<dbReference type="AlphaFoldDB" id="S9WFZ2"/>
<keyword evidence="5" id="KW-0479">Metal-binding</keyword>
<comment type="caution">
    <text evidence="6">The sequence shown here is derived from an EMBL/GenBank/DDBJ whole genome shotgun (WGS) entry which is preliminary data.</text>
</comment>
<dbReference type="Gene3D" id="3.40.50.300">
    <property type="entry name" value="P-loop containing nucleotide triphosphate hydrolases"/>
    <property type="match status" value="1"/>
</dbReference>
<dbReference type="FunFam" id="3.40.50.300:FF:001166">
    <property type="entry name" value="ADP-ribosylation factor D"/>
    <property type="match status" value="1"/>
</dbReference>
<dbReference type="InterPro" id="IPR027417">
    <property type="entry name" value="P-loop_NTPase"/>
</dbReference>
<keyword evidence="5" id="KW-0460">Magnesium</keyword>